<dbReference type="CDD" id="cd09912">
    <property type="entry name" value="DLP_2"/>
    <property type="match status" value="1"/>
</dbReference>
<evidence type="ECO:0000313" key="7">
    <source>
        <dbReference type="EMBL" id="MFC5711866.1"/>
    </source>
</evidence>
<feature type="domain" description="Dynamin N-terminal" evidence="6">
    <location>
        <begin position="65"/>
        <end position="210"/>
    </location>
</feature>
<dbReference type="Gene3D" id="3.40.50.300">
    <property type="entry name" value="P-loop containing nucleotide triphosphate hydrolases"/>
    <property type="match status" value="2"/>
</dbReference>
<protein>
    <submittedName>
        <fullName evidence="7">Dynamin family protein</fullName>
    </submittedName>
</protein>
<dbReference type="RefSeq" id="WP_385938720.1">
    <property type="nucleotide sequence ID" value="NZ_JBHSOZ010000003.1"/>
</dbReference>
<dbReference type="InterPro" id="IPR045063">
    <property type="entry name" value="Dynamin_N"/>
</dbReference>
<evidence type="ECO:0000256" key="3">
    <source>
        <dbReference type="ARBA" id="ARBA00022801"/>
    </source>
</evidence>
<evidence type="ECO:0000313" key="8">
    <source>
        <dbReference type="Proteomes" id="UP001596142"/>
    </source>
</evidence>
<dbReference type="EMBL" id="JBHSOZ010000003">
    <property type="protein sequence ID" value="MFC5711866.1"/>
    <property type="molecule type" value="Genomic_DNA"/>
</dbReference>
<keyword evidence="2" id="KW-0547">Nucleotide-binding</keyword>
<comment type="subcellular location">
    <subcellularLocation>
        <location evidence="1">Membrane</location>
    </subcellularLocation>
</comment>
<evidence type="ECO:0000256" key="4">
    <source>
        <dbReference type="ARBA" id="ARBA00023134"/>
    </source>
</evidence>
<proteinExistence type="predicted"/>
<evidence type="ECO:0000259" key="6">
    <source>
        <dbReference type="Pfam" id="PF00350"/>
    </source>
</evidence>
<accession>A0ABW0YJJ5</accession>
<feature type="domain" description="Dynamin N-terminal" evidence="6">
    <location>
        <begin position="641"/>
        <end position="877"/>
    </location>
</feature>
<evidence type="ECO:0000256" key="5">
    <source>
        <dbReference type="ARBA" id="ARBA00023136"/>
    </source>
</evidence>
<dbReference type="InterPro" id="IPR027417">
    <property type="entry name" value="P-loop_NTPase"/>
</dbReference>
<organism evidence="7 8">
    <name type="scientific">Thalassorhabdus alkalitolerans</name>
    <dbReference type="NCBI Taxonomy" id="2282697"/>
    <lineage>
        <taxon>Bacteria</taxon>
        <taxon>Bacillati</taxon>
        <taxon>Bacillota</taxon>
        <taxon>Bacilli</taxon>
        <taxon>Bacillales</taxon>
        <taxon>Bacillaceae</taxon>
        <taxon>Thalassorhabdus</taxon>
    </lineage>
</organism>
<dbReference type="SUPFAM" id="SSF52540">
    <property type="entry name" value="P-loop containing nucleoside triphosphate hydrolases"/>
    <property type="match status" value="2"/>
</dbReference>
<dbReference type="InterPro" id="IPR027094">
    <property type="entry name" value="Mitofusin_fam"/>
</dbReference>
<keyword evidence="5" id="KW-0472">Membrane</keyword>
<dbReference type="Pfam" id="PF00350">
    <property type="entry name" value="Dynamin_N"/>
    <property type="match status" value="2"/>
</dbReference>
<reference evidence="8" key="1">
    <citation type="journal article" date="2019" name="Int. J. Syst. Evol. Microbiol.">
        <title>The Global Catalogue of Microorganisms (GCM) 10K type strain sequencing project: providing services to taxonomists for standard genome sequencing and annotation.</title>
        <authorList>
            <consortium name="The Broad Institute Genomics Platform"/>
            <consortium name="The Broad Institute Genome Sequencing Center for Infectious Disease"/>
            <person name="Wu L."/>
            <person name="Ma J."/>
        </authorList>
    </citation>
    <scope>NUCLEOTIDE SEQUENCE [LARGE SCALE GENOMIC DNA]</scope>
    <source>
        <strain evidence="8">CECT 7184</strain>
    </source>
</reference>
<name>A0ABW0YJJ5_9BACI</name>
<keyword evidence="4" id="KW-0342">GTP-binding</keyword>
<keyword evidence="8" id="KW-1185">Reference proteome</keyword>
<keyword evidence="3" id="KW-0378">Hydrolase</keyword>
<evidence type="ECO:0000256" key="1">
    <source>
        <dbReference type="ARBA" id="ARBA00004370"/>
    </source>
</evidence>
<dbReference type="PANTHER" id="PTHR10465:SF0">
    <property type="entry name" value="SARCALUMENIN"/>
    <property type="match status" value="1"/>
</dbReference>
<gene>
    <name evidence="7" type="ORF">ACFPU1_03650</name>
</gene>
<comment type="caution">
    <text evidence="7">The sequence shown here is derived from an EMBL/GenBank/DDBJ whole genome shotgun (WGS) entry which is preliminary data.</text>
</comment>
<dbReference type="Proteomes" id="UP001596142">
    <property type="component" value="Unassembled WGS sequence"/>
</dbReference>
<evidence type="ECO:0000256" key="2">
    <source>
        <dbReference type="ARBA" id="ARBA00022741"/>
    </source>
</evidence>
<sequence length="1277" mass="147696">MRTWKSALLTKQEIQTLMKQSSFNKQMLQEIGEELAEQWKAAGDIENSKKAERLLLKMKENKWKVAFCGHFSAGKSTMINHLLGKDLLPSHPIPTSANIVEIKKGNHEARITFKEKSPVLLEDPTDLQTIKEYCKDGDEVTEVSIATPTTSIPANVIIMDTPGIDSTDKAHRLAAEAKLDEADLILYLMDYHHVESKENMAFIKELNERYMYPVAVISQIDKHNEAELSFKSFKKKVASTLARQSLATSGTFFISSFSPELEINEWKLLQEELSSRVTNKEKDITQTAALGFYRLLEKHIAWEQSNAEEKEGLTFTWEKGVSSFSLNKELEKMEERMKALPLLEDEMERELLRAFDHIFSNAKLTPYHTRNAARSYLESRQGSFKVRGLFSRRKTKSEQKERLEALTHSVQENVRAYIEIHLKQKLQDLLRVYRIDDIDIEQEIQNIDVPITSEVIRKAERKGALFTQDYVLTYCRLLVSEVRLLFKEALHPVIGRMKLNLEEQKKKEQESLKRQIVITEEKRRMAAKAEEYQTAWRKRITSYIDRVSDITEEEKEAEKPSETAFKINAKEQRKGFSVNIGSMAEHDDSRSRLSEAPGNLSEQLLWIEEGAGIISAFEGLTLVRKRLLERLERLKEDSFQVALFGAFSAGKSSFANTLLGGEYLPVSPNPTTASVNHIMSPDDKNKNGTVRITYKTEKDLLNDLNDILVFSETSVSSVSEFLSLWQKRERMLQRAKQQAEIEKDERHEKEEEKWEDPFTYLDGDRLAQLSLFAHGYGTYKGNLGEEKKTDLVTFQKAAAEEEHAMFIAETYFYLSCPLTNSGVTLTDTPGASSVYQRHTATAFEYMKNADALLFLTYYNHAFSKADEEFLIQLGRIKEFFRYDKMFFIVNASDLASSEDELTSVLKHVEDELITFGIRRPRILPVSSKSGLLGVKAKSGELSSDEEKWLDAHYPSVAKEQLLHYAGIEEFWHQFHGFRQQVMNETLIKECWDDIKFAKDSLLRLRGEAFETVKQRKETLLMYQKNSEETIGKIRNMETDVYEKQLAQEIEELLFYVKQRVFYRYFDEFKKTFTPLQFSDEEDFKRRLRQLVNEFLRFFSHDLTQEIRATYIRLERFLNGQIKKAEAHIQKIGERIEPMLSGGDTKTEIPSYPVAKGLTVDGKTVLSLYEGYTSSHEFFIEKGNVEFKDKLEIALRPWVDDFIEDWKKTMIKELLPFLRGKIQGIKDEKIKELDFLANDKVKQLEKPVRTINIEDAIENLTVIQNRELDASVVSDGRL</sequence>
<dbReference type="PANTHER" id="PTHR10465">
    <property type="entry name" value="TRANSMEMBRANE GTPASE FZO1"/>
    <property type="match status" value="1"/>
</dbReference>